<proteinExistence type="predicted"/>
<dbReference type="Proteomes" id="UP000433876">
    <property type="component" value="Unassembled WGS sequence"/>
</dbReference>
<feature type="domain" description="Heterokaryon incompatibility" evidence="1">
    <location>
        <begin position="234"/>
        <end position="381"/>
    </location>
</feature>
<gene>
    <name evidence="2" type="ORF">SMACR_00397</name>
</gene>
<reference evidence="2 3" key="1">
    <citation type="submission" date="2017-07" db="EMBL/GenBank/DDBJ databases">
        <title>Genome sequence of the Sordaria macrospora wild type strain R19027.</title>
        <authorList>
            <person name="Nowrousian M."/>
            <person name="Teichert I."/>
            <person name="Kueck U."/>
        </authorList>
    </citation>
    <scope>NUCLEOTIDE SEQUENCE [LARGE SCALE GENOMIC DNA]</scope>
    <source>
        <strain evidence="2 3">R19027</strain>
        <tissue evidence="2">Mycelium</tissue>
    </source>
</reference>
<dbReference type="EMBL" id="NMPR01000051">
    <property type="protein sequence ID" value="KAA8632622.1"/>
    <property type="molecule type" value="Genomic_DNA"/>
</dbReference>
<evidence type="ECO:0000259" key="1">
    <source>
        <dbReference type="Pfam" id="PF06985"/>
    </source>
</evidence>
<dbReference type="AlphaFoldDB" id="A0A8S8ZWI5"/>
<dbReference type="PANTHER" id="PTHR33112">
    <property type="entry name" value="DOMAIN PROTEIN, PUTATIVE-RELATED"/>
    <property type="match status" value="1"/>
</dbReference>
<evidence type="ECO:0000313" key="2">
    <source>
        <dbReference type="EMBL" id="KAA8632622.1"/>
    </source>
</evidence>
<sequence>MPGRLNHEQNIGFNAQEEAVQPPQPLLHLSPEFLSQRLQYCSKCRWIFENADLSIQDYPGKEYDFHHWAGLTNAAREGCHHCYVLLNTLDEEHVLRFTNPDSLGSEESTSPLKLRIRSWDRSWTGTPGVMVSWELHSVKQQLYDITLEPLAEGIDLSEAEGQFVGCTSTNSETSWKQINKWIGQCSVSHPSCHVRIRDDSRDRKPTRLLFVGDLVNPSVNLCETKTMDLSRTDYMTLSHCWGDGVPLRLLHGNYNKFLAGIEFSEIPKTFRDAIDATRRLSVQYLWIDSLCIIQDSREDWLHESAKMHHIYQNSHLNLMAAASSNSHGGLYSSKYPFLSIPFVAPLGDPHNPKLASYPYMNAKRENLNDLTLFSRGWVMQERVLARRNLIFGKEIHWECHDSSGSENSPFGSALEKRQHTVEGETDASRRNVWQNIVKDYSRLNLTFASDRLIAIAGMAAELGQLWDGVQYHAGLWSLHLRSSLLWHSIKPSIPANDFIAPSWSWASVGTPVQWFDADDFDGLAQVLQADVTLTSPGHLFGPVTKGTIRLNGPMCQATLVKTKYAEILCFDQDTKVTVSNSGMPEEDSDNLKSGFRTMVVLDHLPWNEQQMATHTDVDITVYVAPLQTDIDLKLTYSSLLRLGGLLLVPSGSSSPGQLRRIGHFFIQDQWGMEGRRVYEERIAKMRKEGKIQQKDENPPGFADRGEWLEKDPFGNGVITKTLRSRYTSAVELGYVGEISKFLDYLDRYAEERNKLGIMDPNLGEEDGEARGWYRYEIV</sequence>
<comment type="caution">
    <text evidence="2">The sequence shown here is derived from an EMBL/GenBank/DDBJ whole genome shotgun (WGS) entry which is preliminary data.</text>
</comment>
<evidence type="ECO:0000313" key="3">
    <source>
        <dbReference type="Proteomes" id="UP000433876"/>
    </source>
</evidence>
<name>A0A8S8ZWI5_SORMA</name>
<dbReference type="Pfam" id="PF06985">
    <property type="entry name" value="HET"/>
    <property type="match status" value="1"/>
</dbReference>
<dbReference type="VEuPathDB" id="FungiDB:SMAC_00397"/>
<organism evidence="2 3">
    <name type="scientific">Sordaria macrospora</name>
    <dbReference type="NCBI Taxonomy" id="5147"/>
    <lineage>
        <taxon>Eukaryota</taxon>
        <taxon>Fungi</taxon>
        <taxon>Dikarya</taxon>
        <taxon>Ascomycota</taxon>
        <taxon>Pezizomycotina</taxon>
        <taxon>Sordariomycetes</taxon>
        <taxon>Sordariomycetidae</taxon>
        <taxon>Sordariales</taxon>
        <taxon>Sordariaceae</taxon>
        <taxon>Sordaria</taxon>
    </lineage>
</organism>
<protein>
    <recommendedName>
        <fullName evidence="1">Heterokaryon incompatibility domain-containing protein</fullName>
    </recommendedName>
</protein>
<accession>A0A8S8ZWI5</accession>
<dbReference type="PANTHER" id="PTHR33112:SF10">
    <property type="entry name" value="TOL"/>
    <property type="match status" value="1"/>
</dbReference>
<dbReference type="InterPro" id="IPR010730">
    <property type="entry name" value="HET"/>
</dbReference>